<dbReference type="GO" id="GO:0005743">
    <property type="term" value="C:mitochondrial inner membrane"/>
    <property type="evidence" value="ECO:0007669"/>
    <property type="project" value="UniProtKB-SubCell"/>
</dbReference>
<sequence length="284" mass="31212">MMADRHQHPTVIQKVASQQHVSSSLSQDVRARYGGFQGPSAHTSRSAYGNYSNAGLPYPVNTSFVAANPSPVFIQAPSEKGAAGFAIDFLMGAVSVAVSKSAAAPIERVKLLIQNQDEMIKSGRLFEPYKGIVDCFGRTIKNERFVSLWRGNTVNVIHYFPTQAFRKGSPLVTETSREIAKLREEGKLMKLEKKWFISKSTLSPQEGGSVTKPKILDLHSFGGLFLISGISSALALLICLLYLVKEKLHAKYFIIRFLGGGKLATMISYLFRRNANAIGEVNAR</sequence>
<keyword evidence="9 16" id="KW-1133">Transmembrane helix</keyword>
<evidence type="ECO:0000256" key="12">
    <source>
        <dbReference type="ARBA" id="ARBA00024143"/>
    </source>
</evidence>
<dbReference type="Pfam" id="PF00153">
    <property type="entry name" value="Mito_carr"/>
    <property type="match status" value="1"/>
</dbReference>
<evidence type="ECO:0000256" key="7">
    <source>
        <dbReference type="ARBA" id="ARBA00022737"/>
    </source>
</evidence>
<dbReference type="AlphaFoldDB" id="A0AA88W3V9"/>
<organism evidence="17 18">
    <name type="scientific">Escallonia herrerae</name>
    <dbReference type="NCBI Taxonomy" id="1293975"/>
    <lineage>
        <taxon>Eukaryota</taxon>
        <taxon>Viridiplantae</taxon>
        <taxon>Streptophyta</taxon>
        <taxon>Embryophyta</taxon>
        <taxon>Tracheophyta</taxon>
        <taxon>Spermatophyta</taxon>
        <taxon>Magnoliopsida</taxon>
        <taxon>eudicotyledons</taxon>
        <taxon>Gunneridae</taxon>
        <taxon>Pentapetalae</taxon>
        <taxon>asterids</taxon>
        <taxon>campanulids</taxon>
        <taxon>Escalloniales</taxon>
        <taxon>Escalloniaceae</taxon>
        <taxon>Escallonia</taxon>
    </lineage>
</organism>
<dbReference type="GO" id="GO:0005471">
    <property type="term" value="F:ATP:ADP antiporter activity"/>
    <property type="evidence" value="ECO:0007669"/>
    <property type="project" value="UniProtKB-UniRule"/>
</dbReference>
<keyword evidence="4 15" id="KW-0813">Transport</keyword>
<name>A0AA88W3V9_9ASTE</name>
<dbReference type="PANTHER" id="PTHR45635">
    <property type="entry name" value="ADP,ATP CARRIER PROTEIN 1-RELATED-RELATED"/>
    <property type="match status" value="1"/>
</dbReference>
<gene>
    <name evidence="17" type="ORF">RJ639_046130</name>
</gene>
<keyword evidence="18" id="KW-1185">Reference proteome</keyword>
<keyword evidence="5" id="KW-0050">Antiport</keyword>
<evidence type="ECO:0000256" key="5">
    <source>
        <dbReference type="ARBA" id="ARBA00022449"/>
    </source>
</evidence>
<comment type="catalytic activity">
    <reaction evidence="12">
        <text>ADP(in) + ATP(out) = ADP(out) + ATP(in)</text>
        <dbReference type="Rhea" id="RHEA:34999"/>
        <dbReference type="ChEBI" id="CHEBI:30616"/>
        <dbReference type="ChEBI" id="CHEBI:456216"/>
    </reaction>
    <physiologicalReaction direction="left-to-right" evidence="12">
        <dbReference type="Rhea" id="RHEA:35000"/>
    </physiologicalReaction>
</comment>
<evidence type="ECO:0000256" key="8">
    <source>
        <dbReference type="ARBA" id="ARBA00022792"/>
    </source>
</evidence>
<evidence type="ECO:0000256" key="4">
    <source>
        <dbReference type="ARBA" id="ARBA00022448"/>
    </source>
</evidence>
<dbReference type="PANTHER" id="PTHR45635:SF14">
    <property type="entry name" value="ADP_ATP TRANSLOCASE"/>
    <property type="match status" value="1"/>
</dbReference>
<dbReference type="GO" id="GO:0140021">
    <property type="term" value="P:mitochondrial ADP transmembrane transport"/>
    <property type="evidence" value="ECO:0007669"/>
    <property type="project" value="InterPro"/>
</dbReference>
<evidence type="ECO:0000256" key="1">
    <source>
        <dbReference type="ARBA" id="ARBA00004448"/>
    </source>
</evidence>
<keyword evidence="6 14" id="KW-0812">Transmembrane</keyword>
<evidence type="ECO:0000313" key="18">
    <source>
        <dbReference type="Proteomes" id="UP001188597"/>
    </source>
</evidence>
<evidence type="ECO:0000256" key="16">
    <source>
        <dbReference type="RuleBase" id="RU368008"/>
    </source>
</evidence>
<evidence type="ECO:0000256" key="14">
    <source>
        <dbReference type="PROSITE-ProRule" id="PRU00282"/>
    </source>
</evidence>
<dbReference type="PROSITE" id="PS50920">
    <property type="entry name" value="SOLCAR"/>
    <property type="match status" value="1"/>
</dbReference>
<protein>
    <recommendedName>
        <fullName evidence="16">ADP/ATP translocase</fullName>
    </recommendedName>
    <alternativeName>
        <fullName evidence="16">ADP,ATP carrier protein</fullName>
    </alternativeName>
</protein>
<evidence type="ECO:0000256" key="2">
    <source>
        <dbReference type="ARBA" id="ARBA00006375"/>
    </source>
</evidence>
<dbReference type="InterPro" id="IPR018108">
    <property type="entry name" value="MCP_transmembrane"/>
</dbReference>
<dbReference type="PRINTS" id="PR00926">
    <property type="entry name" value="MITOCARRIER"/>
</dbReference>
<comment type="similarity">
    <text evidence="2 15">Belongs to the mitochondrial carrier (TC 2.A.29) family.</text>
</comment>
<evidence type="ECO:0000256" key="9">
    <source>
        <dbReference type="ARBA" id="ARBA00022989"/>
    </source>
</evidence>
<feature type="transmembrane region" description="Helical" evidence="16">
    <location>
        <begin position="221"/>
        <end position="244"/>
    </location>
</feature>
<dbReference type="InterPro" id="IPR023395">
    <property type="entry name" value="MCP_dom_sf"/>
</dbReference>
<feature type="transmembrane region" description="Helical" evidence="16">
    <location>
        <begin position="250"/>
        <end position="271"/>
    </location>
</feature>
<evidence type="ECO:0000256" key="3">
    <source>
        <dbReference type="ARBA" id="ARBA00011245"/>
    </source>
</evidence>
<accession>A0AA88W3V9</accession>
<comment type="function">
    <text evidence="16">Catalyzes the exchange of ADP and ATP across the membrane.</text>
</comment>
<keyword evidence="10" id="KW-0496">Mitochondrion</keyword>
<dbReference type="Proteomes" id="UP001188597">
    <property type="component" value="Unassembled WGS sequence"/>
</dbReference>
<keyword evidence="7" id="KW-0677">Repeat</keyword>
<dbReference type="PRINTS" id="PR00927">
    <property type="entry name" value="ADPTRNSLCASE"/>
</dbReference>
<evidence type="ECO:0000313" key="17">
    <source>
        <dbReference type="EMBL" id="KAK3020397.1"/>
    </source>
</evidence>
<comment type="subunit">
    <text evidence="3 16">Monomer.</text>
</comment>
<dbReference type="SUPFAM" id="SSF103506">
    <property type="entry name" value="Mitochondrial carrier"/>
    <property type="match status" value="1"/>
</dbReference>
<evidence type="ECO:0000256" key="6">
    <source>
        <dbReference type="ARBA" id="ARBA00022692"/>
    </source>
</evidence>
<comment type="subcellular location">
    <subcellularLocation>
        <location evidence="16">Membrane</location>
        <topology evidence="16">Multi-pass membrane protein</topology>
    </subcellularLocation>
    <subcellularLocation>
        <location evidence="1">Mitochondrion inner membrane</location>
        <topology evidence="1">Multi-pass membrane protein</topology>
    </subcellularLocation>
</comment>
<comment type="caution">
    <text evidence="17">The sequence shown here is derived from an EMBL/GenBank/DDBJ whole genome shotgun (WGS) entry which is preliminary data.</text>
</comment>
<evidence type="ECO:0000256" key="15">
    <source>
        <dbReference type="RuleBase" id="RU000488"/>
    </source>
</evidence>
<comment type="caution">
    <text evidence="16">Lacks conserved residue(s) required for the propagation of feature annotation.</text>
</comment>
<keyword evidence="8" id="KW-0999">Mitochondrion inner membrane</keyword>
<comment type="function">
    <text evidence="13">ADP:ATP antiporter that mediates import of ADP into the mitochondrial matrix for ATP synthesis, and export of ATP out to fuel the cell. Cycles between the cytoplasmic-open state (c-state) and the matrix-open state (m-state): operates by the alternating access mechanism with a single substrate-binding site intermittently exposed to either the cytosolic (c-state) or matrix (m-state) side of the inner mitochondrial membrane.</text>
</comment>
<evidence type="ECO:0000256" key="11">
    <source>
        <dbReference type="ARBA" id="ARBA00023136"/>
    </source>
</evidence>
<dbReference type="Gene3D" id="1.50.40.10">
    <property type="entry name" value="Mitochondrial carrier domain"/>
    <property type="match status" value="1"/>
</dbReference>
<dbReference type="InterPro" id="IPR002113">
    <property type="entry name" value="ADT_euk_type"/>
</dbReference>
<feature type="repeat" description="Solcar" evidence="14">
    <location>
        <begin position="83"/>
        <end position="176"/>
    </location>
</feature>
<dbReference type="GO" id="GO:1990544">
    <property type="term" value="P:mitochondrial ATP transmembrane transport"/>
    <property type="evidence" value="ECO:0007669"/>
    <property type="project" value="InterPro"/>
</dbReference>
<proteinExistence type="inferred from homology"/>
<keyword evidence="11 14" id="KW-0472">Membrane</keyword>
<evidence type="ECO:0000256" key="10">
    <source>
        <dbReference type="ARBA" id="ARBA00023128"/>
    </source>
</evidence>
<reference evidence="17" key="1">
    <citation type="submission" date="2022-12" db="EMBL/GenBank/DDBJ databases">
        <title>Draft genome assemblies for two species of Escallonia (Escalloniales).</title>
        <authorList>
            <person name="Chanderbali A."/>
            <person name="Dervinis C."/>
            <person name="Anghel I."/>
            <person name="Soltis D."/>
            <person name="Soltis P."/>
            <person name="Zapata F."/>
        </authorList>
    </citation>
    <scope>NUCLEOTIDE SEQUENCE</scope>
    <source>
        <strain evidence="17">UCBG64.0493</strain>
        <tissue evidence="17">Leaf</tissue>
    </source>
</reference>
<dbReference type="EMBL" id="JAVXUP010000816">
    <property type="protein sequence ID" value="KAK3020397.1"/>
    <property type="molecule type" value="Genomic_DNA"/>
</dbReference>
<dbReference type="InterPro" id="IPR002067">
    <property type="entry name" value="MCP"/>
</dbReference>
<evidence type="ECO:0000256" key="13">
    <source>
        <dbReference type="ARBA" id="ARBA00045250"/>
    </source>
</evidence>